<dbReference type="GO" id="GO:0103118">
    <property type="term" value="F:UDP-3-O-[(3R)-3-hydroxyacyl]-glucosamine N-acyltransferase activity"/>
    <property type="evidence" value="ECO:0007669"/>
    <property type="project" value="UniProtKB-EC"/>
</dbReference>
<evidence type="ECO:0000256" key="4">
    <source>
        <dbReference type="ARBA" id="ARBA00022737"/>
    </source>
</evidence>
<evidence type="ECO:0000256" key="1">
    <source>
        <dbReference type="ARBA" id="ARBA00022516"/>
    </source>
</evidence>
<dbReference type="NCBIfam" id="TIGR01853">
    <property type="entry name" value="lipid_A_lpxD"/>
    <property type="match status" value="1"/>
</dbReference>
<comment type="similarity">
    <text evidence="7">Belongs to the transferase hexapeptide repeat family. LpxD subfamily.</text>
</comment>
<dbReference type="EC" id="2.3.1.191" evidence="7"/>
<dbReference type="PROSITE" id="PS00101">
    <property type="entry name" value="HEXAPEP_TRANSFERASES"/>
    <property type="match status" value="1"/>
</dbReference>
<dbReference type="Proteomes" id="UP000323337">
    <property type="component" value="Unassembled WGS sequence"/>
</dbReference>
<dbReference type="InterPro" id="IPR018357">
    <property type="entry name" value="Hexapep_transf_CS"/>
</dbReference>
<dbReference type="NCBIfam" id="NF002060">
    <property type="entry name" value="PRK00892.1"/>
    <property type="match status" value="1"/>
</dbReference>
<comment type="function">
    <text evidence="7">Catalyzes the N-acylation of UDP-3-O-acylglucosamine using 3-hydroxyacyl-ACP as the acyl donor. Is involved in the biosynthesis of lipid A, a phosphorylated glycolipid that anchors the lipopolysaccharide to the outer membrane of the cell.</text>
</comment>
<name>A0A5D0MU62_FLESI</name>
<evidence type="ECO:0000256" key="5">
    <source>
        <dbReference type="ARBA" id="ARBA00023098"/>
    </source>
</evidence>
<feature type="active site" description="Proton acceptor" evidence="7">
    <location>
        <position position="239"/>
    </location>
</feature>
<proteinExistence type="inferred from homology"/>
<dbReference type="RefSeq" id="WP_303700118.1">
    <property type="nucleotide sequence ID" value="NZ_VSIV01000038.1"/>
</dbReference>
<comment type="catalytic activity">
    <reaction evidence="7">
        <text>a UDP-3-O-[(3R)-3-hydroxyacyl]-alpha-D-glucosamine + a (3R)-hydroxyacyl-[ACP] = a UDP-2-N,3-O-bis[(3R)-3-hydroxyacyl]-alpha-D-glucosamine + holo-[ACP] + H(+)</text>
        <dbReference type="Rhea" id="RHEA:53836"/>
        <dbReference type="Rhea" id="RHEA-COMP:9685"/>
        <dbReference type="Rhea" id="RHEA-COMP:9945"/>
        <dbReference type="ChEBI" id="CHEBI:15378"/>
        <dbReference type="ChEBI" id="CHEBI:64479"/>
        <dbReference type="ChEBI" id="CHEBI:78827"/>
        <dbReference type="ChEBI" id="CHEBI:137740"/>
        <dbReference type="ChEBI" id="CHEBI:137748"/>
        <dbReference type="EC" id="2.3.1.191"/>
    </reaction>
</comment>
<dbReference type="InterPro" id="IPR001451">
    <property type="entry name" value="Hexapep"/>
</dbReference>
<keyword evidence="5 7" id="KW-0443">Lipid metabolism</keyword>
<protein>
    <recommendedName>
        <fullName evidence="7">UDP-3-O-acylglucosamine N-acyltransferase</fullName>
        <ecNumber evidence="7">2.3.1.191</ecNumber>
    </recommendedName>
</protein>
<dbReference type="PANTHER" id="PTHR43378">
    <property type="entry name" value="UDP-3-O-ACYLGLUCOSAMINE N-ACYLTRANSFERASE"/>
    <property type="match status" value="1"/>
</dbReference>
<evidence type="ECO:0000256" key="6">
    <source>
        <dbReference type="ARBA" id="ARBA00023315"/>
    </source>
</evidence>
<dbReference type="GO" id="GO:0016020">
    <property type="term" value="C:membrane"/>
    <property type="evidence" value="ECO:0007669"/>
    <property type="project" value="GOC"/>
</dbReference>
<sequence>MKLSYIAEKIGAGLSGEDADVGNISDITEIADNSLVLLNDIKMLEQYDTEKVSAFVVPVKLFDKYSNIFNKPAIIVDDYKYALKCIIDIFYPDEPTAGFISESAHVGEDAVVAGDACIGNNVSIGSCSKIGKACEIKPGVIIGKNVFIGDNCTIYPNVTIYDNCIIGNNVIIHAGTVVGSDGFGFVNTKEGHLKINHIGRVVIEDNVEIGSNCSVDKGTLSSTVIGEGTKIDNLVQVGHNVKIGKHCVIVAQTAIGGSSKIGNFVVLGGQVGVSDHVNVADGVMIGSKSGVSSDIDKKGIYSGAPVVDHKLWRRNVTAFKDLYKVVRYMKKKEEEENEH</sequence>
<organism evidence="8 9">
    <name type="scientific">Flexistipes sinusarabici</name>
    <dbReference type="NCBI Taxonomy" id="2352"/>
    <lineage>
        <taxon>Bacteria</taxon>
        <taxon>Pseudomonadati</taxon>
        <taxon>Deferribacterota</taxon>
        <taxon>Deferribacteres</taxon>
        <taxon>Deferribacterales</taxon>
        <taxon>Flexistipitaceae</taxon>
        <taxon>Flexistipes</taxon>
    </lineage>
</organism>
<dbReference type="HAMAP" id="MF_00523">
    <property type="entry name" value="LpxD"/>
    <property type="match status" value="1"/>
</dbReference>
<keyword evidence="1 7" id="KW-0444">Lipid biosynthesis</keyword>
<dbReference type="Gene3D" id="2.160.10.10">
    <property type="entry name" value="Hexapeptide repeat proteins"/>
    <property type="match status" value="1"/>
</dbReference>
<keyword evidence="4 7" id="KW-0677">Repeat</keyword>
<keyword evidence="6 7" id="KW-0012">Acyltransferase</keyword>
<evidence type="ECO:0000256" key="7">
    <source>
        <dbReference type="HAMAP-Rule" id="MF_00523"/>
    </source>
</evidence>
<evidence type="ECO:0000256" key="2">
    <source>
        <dbReference type="ARBA" id="ARBA00022556"/>
    </source>
</evidence>
<dbReference type="EMBL" id="VSIV01000038">
    <property type="protein sequence ID" value="TYB35632.1"/>
    <property type="molecule type" value="Genomic_DNA"/>
</dbReference>
<dbReference type="CDD" id="cd03352">
    <property type="entry name" value="LbH_LpxD"/>
    <property type="match status" value="1"/>
</dbReference>
<dbReference type="InterPro" id="IPR011004">
    <property type="entry name" value="Trimer_LpxA-like_sf"/>
</dbReference>
<comment type="caution">
    <text evidence="8">The sequence shown here is derived from an EMBL/GenBank/DDBJ whole genome shotgun (WGS) entry which is preliminary data.</text>
</comment>
<dbReference type="PANTHER" id="PTHR43378:SF2">
    <property type="entry name" value="UDP-3-O-ACYLGLUCOSAMINE N-ACYLTRANSFERASE 1, MITOCHONDRIAL-RELATED"/>
    <property type="match status" value="1"/>
</dbReference>
<dbReference type="SUPFAM" id="SSF51161">
    <property type="entry name" value="Trimeric LpxA-like enzymes"/>
    <property type="match status" value="1"/>
</dbReference>
<dbReference type="GO" id="GO:0009245">
    <property type="term" value="P:lipid A biosynthetic process"/>
    <property type="evidence" value="ECO:0007669"/>
    <property type="project" value="UniProtKB-UniRule"/>
</dbReference>
<dbReference type="AlphaFoldDB" id="A0A5D0MU62"/>
<evidence type="ECO:0000313" key="9">
    <source>
        <dbReference type="Proteomes" id="UP000323337"/>
    </source>
</evidence>
<evidence type="ECO:0000256" key="3">
    <source>
        <dbReference type="ARBA" id="ARBA00022679"/>
    </source>
</evidence>
<dbReference type="UniPathway" id="UPA00973"/>
<comment type="pathway">
    <text evidence="7">Bacterial outer membrane biogenesis; LPS lipid A biosynthesis.</text>
</comment>
<dbReference type="Gene3D" id="3.40.1390.10">
    <property type="entry name" value="MurE/MurF, N-terminal domain"/>
    <property type="match status" value="1"/>
</dbReference>
<reference evidence="8 9" key="1">
    <citation type="submission" date="2019-08" db="EMBL/GenBank/DDBJ databases">
        <title>Genomic characterization of a novel candidate phylum (ARYD3) from a high temperature, high salinity tertiary oil reservoir in north central Oklahoma, USA.</title>
        <authorList>
            <person name="Youssef N.H."/>
            <person name="Yadav A."/>
            <person name="Elshahed M.S."/>
        </authorList>
    </citation>
    <scope>NUCLEOTIDE SEQUENCE [LARGE SCALE GENOMIC DNA]</scope>
    <source>
        <strain evidence="8">ARYD1</strain>
    </source>
</reference>
<dbReference type="Pfam" id="PF00132">
    <property type="entry name" value="Hexapep"/>
    <property type="match status" value="2"/>
</dbReference>
<accession>A0A5D0MU62</accession>
<keyword evidence="2 7" id="KW-0441">Lipid A biosynthesis</keyword>
<evidence type="ECO:0000313" key="8">
    <source>
        <dbReference type="EMBL" id="TYB35632.1"/>
    </source>
</evidence>
<comment type="subunit">
    <text evidence="7">Homotrimer.</text>
</comment>
<keyword evidence="3 7" id="KW-0808">Transferase</keyword>
<gene>
    <name evidence="7 8" type="primary">lpxD</name>
    <name evidence="8" type="ORF">FXF49_01340</name>
</gene>
<dbReference type="InterPro" id="IPR007691">
    <property type="entry name" value="LpxD"/>
</dbReference>
<dbReference type="GO" id="GO:0016410">
    <property type="term" value="F:N-acyltransferase activity"/>
    <property type="evidence" value="ECO:0007669"/>
    <property type="project" value="InterPro"/>
</dbReference>